<accession>A0A3P7XAH4</accession>
<keyword evidence="2" id="KW-1185">Reference proteome</keyword>
<dbReference type="EMBL" id="UZAF01016385">
    <property type="protein sequence ID" value="VDO26988.1"/>
    <property type="molecule type" value="Genomic_DNA"/>
</dbReference>
<sequence>MLQCHYGKFLEELLNRRGTIAAGRGYSRPLLLLDQQRAVVYNFTNFQHFQSLAEVALFLGIEVIVRARKYSLLPFYQQLPPSYLALPSICLTLSLRSCTFLGFITLAINRFTAIIFPMRYPFLISTCISFAEERLFSKFVVTNSSGTSGFARRKSLQLNQNSDMVNKNSCCGLSSELDNSIRFNDSWYYTWRSHGVILLF</sequence>
<dbReference type="Proteomes" id="UP000268014">
    <property type="component" value="Unassembled WGS sequence"/>
</dbReference>
<proteinExistence type="predicted"/>
<reference evidence="1 2" key="1">
    <citation type="submission" date="2018-11" db="EMBL/GenBank/DDBJ databases">
        <authorList>
            <consortium name="Pathogen Informatics"/>
        </authorList>
    </citation>
    <scope>NUCLEOTIDE SEQUENCE [LARGE SCALE GENOMIC DNA]</scope>
    <source>
        <strain evidence="1 2">MHpl1</strain>
    </source>
</reference>
<evidence type="ECO:0000313" key="2">
    <source>
        <dbReference type="Proteomes" id="UP000268014"/>
    </source>
</evidence>
<dbReference type="OrthoDB" id="5862528at2759"/>
<gene>
    <name evidence="1" type="ORF">HPLM_LOCUS5753</name>
</gene>
<protein>
    <submittedName>
        <fullName evidence="1">Uncharacterized protein</fullName>
    </submittedName>
</protein>
<evidence type="ECO:0000313" key="1">
    <source>
        <dbReference type="EMBL" id="VDO26988.1"/>
    </source>
</evidence>
<organism evidence="1 2">
    <name type="scientific">Haemonchus placei</name>
    <name type="common">Barber's pole worm</name>
    <dbReference type="NCBI Taxonomy" id="6290"/>
    <lineage>
        <taxon>Eukaryota</taxon>
        <taxon>Metazoa</taxon>
        <taxon>Ecdysozoa</taxon>
        <taxon>Nematoda</taxon>
        <taxon>Chromadorea</taxon>
        <taxon>Rhabditida</taxon>
        <taxon>Rhabditina</taxon>
        <taxon>Rhabditomorpha</taxon>
        <taxon>Strongyloidea</taxon>
        <taxon>Trichostrongylidae</taxon>
        <taxon>Haemonchus</taxon>
    </lineage>
</organism>
<name>A0A3P7XAH4_HAEPC</name>
<dbReference type="AlphaFoldDB" id="A0A3P7XAH4"/>